<proteinExistence type="predicted"/>
<name>A0A1I5AXD6_CHROL</name>
<gene>
    <name evidence="2" type="ORF">SAMN05421594_3756</name>
</gene>
<evidence type="ECO:0000313" key="2">
    <source>
        <dbReference type="EMBL" id="SFN67072.1"/>
    </source>
</evidence>
<feature type="transmembrane region" description="Helical" evidence="1">
    <location>
        <begin position="168"/>
        <end position="192"/>
    </location>
</feature>
<dbReference type="Proteomes" id="UP000198769">
    <property type="component" value="Unassembled WGS sequence"/>
</dbReference>
<keyword evidence="1" id="KW-1133">Transmembrane helix</keyword>
<feature type="transmembrane region" description="Helical" evidence="1">
    <location>
        <begin position="130"/>
        <end position="148"/>
    </location>
</feature>
<protein>
    <submittedName>
        <fullName evidence="2">Uncharacterized membrane protein YkgB</fullName>
    </submittedName>
</protein>
<dbReference type="OrthoDB" id="1118972at2"/>
<dbReference type="GO" id="GO:1901530">
    <property type="term" value="P:response to hypochlorite"/>
    <property type="evidence" value="ECO:0007669"/>
    <property type="project" value="TreeGrafter"/>
</dbReference>
<dbReference type="AlphaFoldDB" id="A0A1I5AXD6"/>
<dbReference type="EMBL" id="FOVD01000006">
    <property type="protein sequence ID" value="SFN67072.1"/>
    <property type="molecule type" value="Genomic_DNA"/>
</dbReference>
<evidence type="ECO:0000256" key="1">
    <source>
        <dbReference type="SAM" id="Phobius"/>
    </source>
</evidence>
<evidence type="ECO:0000313" key="3">
    <source>
        <dbReference type="Proteomes" id="UP000198769"/>
    </source>
</evidence>
<dbReference type="InterPro" id="IPR007339">
    <property type="entry name" value="RclC-like"/>
</dbReference>
<feature type="transmembrane region" description="Helical" evidence="1">
    <location>
        <begin position="103"/>
        <end position="123"/>
    </location>
</feature>
<dbReference type="GO" id="GO:0005886">
    <property type="term" value="C:plasma membrane"/>
    <property type="evidence" value="ECO:0007669"/>
    <property type="project" value="TreeGrafter"/>
</dbReference>
<reference evidence="3" key="1">
    <citation type="submission" date="2016-10" db="EMBL/GenBank/DDBJ databases">
        <authorList>
            <person name="Varghese N."/>
            <person name="Submissions S."/>
        </authorList>
    </citation>
    <scope>NUCLEOTIDE SEQUENCE [LARGE SCALE GENOMIC DNA]</scope>
    <source>
        <strain evidence="3">DSM 25575</strain>
    </source>
</reference>
<dbReference type="Pfam" id="PF04224">
    <property type="entry name" value="DUF417"/>
    <property type="match status" value="1"/>
</dbReference>
<keyword evidence="1" id="KW-0812">Transmembrane</keyword>
<dbReference type="PANTHER" id="PTHR40106:SF1">
    <property type="entry name" value="INNER MEMBRANE PROTEIN RCLC"/>
    <property type="match status" value="1"/>
</dbReference>
<sequence>MQTNTLYTRLLRLDSYFLNFLRISIFIVMAWIGGLKAFQYEADGIVPFVANSPFMSFFYKNAGQKVINEEQKRVSEYTLYKNPEGKTVKKNIDWHTENGTYTFSYGFGTIIIIIAILVLLGIWYPKIGALGAALTFIMSFVTLSFLVTTPEVYVPNLGGDLPTPQFGFPYLSGAGRLVLKDIIMMSSGLVLFSDSLKKVLRSSDMTATTQD</sequence>
<keyword evidence="3" id="KW-1185">Reference proteome</keyword>
<organism evidence="2 3">
    <name type="scientific">Chryseobacterium oleae</name>
    <dbReference type="NCBI Taxonomy" id="491207"/>
    <lineage>
        <taxon>Bacteria</taxon>
        <taxon>Pseudomonadati</taxon>
        <taxon>Bacteroidota</taxon>
        <taxon>Flavobacteriia</taxon>
        <taxon>Flavobacteriales</taxon>
        <taxon>Weeksellaceae</taxon>
        <taxon>Chryseobacterium group</taxon>
        <taxon>Chryseobacterium</taxon>
    </lineage>
</organism>
<dbReference type="RefSeq" id="WP_090026149.1">
    <property type="nucleotide sequence ID" value="NZ_FOVD01000006.1"/>
</dbReference>
<feature type="transmembrane region" description="Helical" evidence="1">
    <location>
        <begin position="20"/>
        <end position="38"/>
    </location>
</feature>
<dbReference type="PANTHER" id="PTHR40106">
    <property type="entry name" value="INNER MEMBRANE PROTEIN RCLC"/>
    <property type="match status" value="1"/>
</dbReference>
<keyword evidence="1" id="KW-0472">Membrane</keyword>
<accession>A0A1I5AXD6</accession>